<protein>
    <submittedName>
        <fullName evidence="1">Uncharacterized protein</fullName>
    </submittedName>
</protein>
<keyword evidence="2" id="KW-1185">Reference proteome</keyword>
<proteinExistence type="predicted"/>
<sequence>MSRILYQTETLNGTRVPASAYILWPWMSCTFPSNNASSSSSSGNWPIIAWAHGSSGVFGNCAPSHLRTLQYHFNAPYILALQGYVVVAPDYAGLGVTATADGAPVRHEYIANPAAAHDVFHAVTAARTAFAEELARSQFVVMGHSQGGGAAWASGERQAQRPVKGYLGAVAASPMTNWTELIKGMHGADLMVGPLTAAAGLEHVVPGFTAAEMLTEEGVRRLEVMEEVQGCNSVQGKMFPAANGHVMGDMVGGDMGDMGPTTVMDGGTSATAAATAPSLVKAEWATTYYAQQYADLVSVGNGRRHIAGPMLVLQGSADHAASTTRAVDLTCEAFPESEIEYALFEGVSHVPVLNAGQQVWLRWIEDRFRGCERRTRPAAAGERRRRGCTRRVYEQGRREAEYQFEQNFFLEYASDAYELA</sequence>
<evidence type="ECO:0000313" key="2">
    <source>
        <dbReference type="Proteomes" id="UP001186974"/>
    </source>
</evidence>
<accession>A0ACC3D4M3</accession>
<reference evidence="1" key="1">
    <citation type="submission" date="2024-09" db="EMBL/GenBank/DDBJ databases">
        <title>Black Yeasts Isolated from many extreme environments.</title>
        <authorList>
            <person name="Coleine C."/>
            <person name="Stajich J.E."/>
            <person name="Selbmann L."/>
        </authorList>
    </citation>
    <scope>NUCLEOTIDE SEQUENCE</scope>
    <source>
        <strain evidence="1">CCFEE 5737</strain>
    </source>
</reference>
<evidence type="ECO:0000313" key="1">
    <source>
        <dbReference type="EMBL" id="KAK3061665.1"/>
    </source>
</evidence>
<organism evidence="1 2">
    <name type="scientific">Coniosporium uncinatum</name>
    <dbReference type="NCBI Taxonomy" id="93489"/>
    <lineage>
        <taxon>Eukaryota</taxon>
        <taxon>Fungi</taxon>
        <taxon>Dikarya</taxon>
        <taxon>Ascomycota</taxon>
        <taxon>Pezizomycotina</taxon>
        <taxon>Dothideomycetes</taxon>
        <taxon>Dothideomycetes incertae sedis</taxon>
        <taxon>Coniosporium</taxon>
    </lineage>
</organism>
<name>A0ACC3D4M3_9PEZI</name>
<dbReference type="Proteomes" id="UP001186974">
    <property type="component" value="Unassembled WGS sequence"/>
</dbReference>
<gene>
    <name evidence="1" type="ORF">LTS18_005692</name>
</gene>
<dbReference type="EMBL" id="JAWDJW010007698">
    <property type="protein sequence ID" value="KAK3061665.1"/>
    <property type="molecule type" value="Genomic_DNA"/>
</dbReference>
<comment type="caution">
    <text evidence="1">The sequence shown here is derived from an EMBL/GenBank/DDBJ whole genome shotgun (WGS) entry which is preliminary data.</text>
</comment>